<reference evidence="1 2" key="1">
    <citation type="journal article" date="2018" name="New Phytol.">
        <title>Phylogenomics of Endogonaceae and evolution of mycorrhizas within Mucoromycota.</title>
        <authorList>
            <person name="Chang Y."/>
            <person name="Desiro A."/>
            <person name="Na H."/>
            <person name="Sandor L."/>
            <person name="Lipzen A."/>
            <person name="Clum A."/>
            <person name="Barry K."/>
            <person name="Grigoriev I.V."/>
            <person name="Martin F.M."/>
            <person name="Stajich J.E."/>
            <person name="Smith M.E."/>
            <person name="Bonito G."/>
            <person name="Spatafora J.W."/>
        </authorList>
    </citation>
    <scope>NUCLEOTIDE SEQUENCE [LARGE SCALE GENOMIC DNA]</scope>
    <source>
        <strain evidence="1 2">AD002</strain>
    </source>
</reference>
<dbReference type="Proteomes" id="UP000274822">
    <property type="component" value="Unassembled WGS sequence"/>
</dbReference>
<organism evidence="1 2">
    <name type="scientific">Jimgerdemannia flammicorona</name>
    <dbReference type="NCBI Taxonomy" id="994334"/>
    <lineage>
        <taxon>Eukaryota</taxon>
        <taxon>Fungi</taxon>
        <taxon>Fungi incertae sedis</taxon>
        <taxon>Mucoromycota</taxon>
        <taxon>Mucoromycotina</taxon>
        <taxon>Endogonomycetes</taxon>
        <taxon>Endogonales</taxon>
        <taxon>Endogonaceae</taxon>
        <taxon>Jimgerdemannia</taxon>
    </lineage>
</organism>
<evidence type="ECO:0000313" key="1">
    <source>
        <dbReference type="EMBL" id="RUS29181.1"/>
    </source>
</evidence>
<dbReference type="AlphaFoldDB" id="A0A433QI09"/>
<sequence>MFEQSVLTIRAQMVISEKPSAVVLLMECFQSSPNHAYLLRDSNQLKHLYIIQELVETEAIKNYVLPTIVRAIKEYASDQLRLADTVQRSITIYLLDNASLVADIEDAI</sequence>
<evidence type="ECO:0000313" key="2">
    <source>
        <dbReference type="Proteomes" id="UP000274822"/>
    </source>
</evidence>
<keyword evidence="2" id="KW-1185">Reference proteome</keyword>
<proteinExistence type="predicted"/>
<protein>
    <submittedName>
        <fullName evidence="1">Uncharacterized protein</fullName>
    </submittedName>
</protein>
<gene>
    <name evidence="1" type="ORF">BC938DRAFT_480955</name>
</gene>
<accession>A0A433QI09</accession>
<comment type="caution">
    <text evidence="1">The sequence shown here is derived from an EMBL/GenBank/DDBJ whole genome shotgun (WGS) entry which is preliminary data.</text>
</comment>
<name>A0A433QI09_9FUNG</name>
<dbReference type="EMBL" id="RBNJ01005505">
    <property type="protein sequence ID" value="RUS29181.1"/>
    <property type="molecule type" value="Genomic_DNA"/>
</dbReference>